<evidence type="ECO:0000256" key="4">
    <source>
        <dbReference type="ARBA" id="ARBA00022692"/>
    </source>
</evidence>
<keyword evidence="4 7" id="KW-0812">Transmembrane</keyword>
<feature type="transmembrane region" description="Helical" evidence="7">
    <location>
        <begin position="288"/>
        <end position="314"/>
    </location>
</feature>
<dbReference type="PANTHER" id="PTHR43163">
    <property type="entry name" value="DIPEPTIDE TRANSPORT SYSTEM PERMEASE PROTEIN DPPB-RELATED"/>
    <property type="match status" value="1"/>
</dbReference>
<feature type="transmembrane region" description="Helical" evidence="7">
    <location>
        <begin position="100"/>
        <end position="123"/>
    </location>
</feature>
<dbReference type="GO" id="GO:0055085">
    <property type="term" value="P:transmembrane transport"/>
    <property type="evidence" value="ECO:0007669"/>
    <property type="project" value="InterPro"/>
</dbReference>
<gene>
    <name evidence="9" type="ORF">P73_4033</name>
</gene>
<feature type="domain" description="ABC transmembrane type-1" evidence="8">
    <location>
        <begin position="96"/>
        <end position="311"/>
    </location>
</feature>
<dbReference type="Gene3D" id="1.10.3720.10">
    <property type="entry name" value="MetI-like"/>
    <property type="match status" value="1"/>
</dbReference>
<dbReference type="STRING" id="1208324.P73_4033"/>
<proteinExistence type="inferred from homology"/>
<dbReference type="HOGENOM" id="CLU_036879_1_0_5"/>
<keyword evidence="2 7" id="KW-0813">Transport</keyword>
<dbReference type="PANTHER" id="PTHR43163:SF9">
    <property type="entry name" value="ABC TRANSPORTER PERMEASE PROTEIN"/>
    <property type="match status" value="1"/>
</dbReference>
<comment type="subcellular location">
    <subcellularLocation>
        <location evidence="1 7">Cell membrane</location>
        <topology evidence="1 7">Multi-pass membrane protein</topology>
    </subcellularLocation>
</comment>
<dbReference type="CDD" id="cd06261">
    <property type="entry name" value="TM_PBP2"/>
    <property type="match status" value="1"/>
</dbReference>
<evidence type="ECO:0000259" key="8">
    <source>
        <dbReference type="PROSITE" id="PS50928"/>
    </source>
</evidence>
<dbReference type="SUPFAM" id="SSF161098">
    <property type="entry name" value="MetI-like"/>
    <property type="match status" value="1"/>
</dbReference>
<dbReference type="Pfam" id="PF00528">
    <property type="entry name" value="BPD_transp_1"/>
    <property type="match status" value="1"/>
</dbReference>
<feature type="transmembrane region" description="Helical" evidence="7">
    <location>
        <begin position="184"/>
        <end position="204"/>
    </location>
</feature>
<dbReference type="InterPro" id="IPR045621">
    <property type="entry name" value="BPD_transp_1_N"/>
</dbReference>
<keyword evidence="3" id="KW-1003">Cell membrane</keyword>
<comment type="similarity">
    <text evidence="7">Belongs to the binding-protein-dependent transport system permease family.</text>
</comment>
<keyword evidence="5 7" id="KW-1133">Transmembrane helix</keyword>
<dbReference type="InterPro" id="IPR035906">
    <property type="entry name" value="MetI-like_sf"/>
</dbReference>
<organism evidence="9 10">
    <name type="scientific">Celeribacter indicus</name>
    <dbReference type="NCBI Taxonomy" id="1208324"/>
    <lineage>
        <taxon>Bacteria</taxon>
        <taxon>Pseudomonadati</taxon>
        <taxon>Pseudomonadota</taxon>
        <taxon>Alphaproteobacteria</taxon>
        <taxon>Rhodobacterales</taxon>
        <taxon>Roseobacteraceae</taxon>
        <taxon>Celeribacter</taxon>
    </lineage>
</organism>
<dbReference type="AlphaFoldDB" id="A0A0B5DZ97"/>
<protein>
    <submittedName>
        <fullName evidence="9">ABC transporter, membrane spanning protein (Peptide)</fullName>
    </submittedName>
</protein>
<evidence type="ECO:0000256" key="2">
    <source>
        <dbReference type="ARBA" id="ARBA00022448"/>
    </source>
</evidence>
<sequence>MRALSRNVLQAVPTVLVIVTLGFLLMQLAPGDAADVLAAEAGAATEESLAAIRKTHGLDRPLIEQLWTYYSHLGRFSLGQSARYNVPVADLILQRLPATVILMASAIAVALVLGLAMGTVMALSAGRWPDRVLSVVSLLFYSVPTFWIGLMLIILFSVRLGWLPPGGAGTVGVGLSGIAWLRDILPYLLLPASSLALYFMAIYARLTRAAVLEAGGQDHVRTARAKGLRPGRVIRRHVLRNALIPVTTLVGSHAAGILGGAVVVETVYTWPGLGRLAYEAVLAREYMVLLGILLVSAMAVIVINALVDILQALLDPRLEIR</sequence>
<dbReference type="Proteomes" id="UP000031521">
    <property type="component" value="Chromosome"/>
</dbReference>
<dbReference type="PROSITE" id="PS50928">
    <property type="entry name" value="ABC_TM1"/>
    <property type="match status" value="1"/>
</dbReference>
<feature type="transmembrane region" description="Helical" evidence="7">
    <location>
        <begin position="135"/>
        <end position="156"/>
    </location>
</feature>
<feature type="transmembrane region" description="Helical" evidence="7">
    <location>
        <begin position="242"/>
        <end position="268"/>
    </location>
</feature>
<dbReference type="GO" id="GO:0005886">
    <property type="term" value="C:plasma membrane"/>
    <property type="evidence" value="ECO:0007669"/>
    <property type="project" value="UniProtKB-SubCell"/>
</dbReference>
<dbReference type="Pfam" id="PF19300">
    <property type="entry name" value="BPD_transp_1_N"/>
    <property type="match status" value="1"/>
</dbReference>
<evidence type="ECO:0000256" key="6">
    <source>
        <dbReference type="ARBA" id="ARBA00023136"/>
    </source>
</evidence>
<evidence type="ECO:0000256" key="5">
    <source>
        <dbReference type="ARBA" id="ARBA00022989"/>
    </source>
</evidence>
<evidence type="ECO:0000313" key="10">
    <source>
        <dbReference type="Proteomes" id="UP000031521"/>
    </source>
</evidence>
<evidence type="ECO:0000256" key="3">
    <source>
        <dbReference type="ARBA" id="ARBA00022475"/>
    </source>
</evidence>
<reference evidence="9 10" key="1">
    <citation type="journal article" date="2014" name="Int. J. Syst. Evol. Microbiol.">
        <title>Celeribacter indicus sp. nov., a polycyclic aromatic hydrocarbon-degrading bacterium from deep-sea sediment and reclassification of Huaishuia halophila as Celeribacter halophilus comb. nov.</title>
        <authorList>
            <person name="Lai Q."/>
            <person name="Cao J."/>
            <person name="Yuan J."/>
            <person name="Li F."/>
            <person name="Shao Z."/>
        </authorList>
    </citation>
    <scope>NUCLEOTIDE SEQUENCE [LARGE SCALE GENOMIC DNA]</scope>
    <source>
        <strain evidence="9">P73</strain>
    </source>
</reference>
<name>A0A0B5DZ97_9RHOB</name>
<dbReference type="InterPro" id="IPR000515">
    <property type="entry name" value="MetI-like"/>
</dbReference>
<dbReference type="KEGG" id="cid:P73_4033"/>
<keyword evidence="6 7" id="KW-0472">Membrane</keyword>
<evidence type="ECO:0000256" key="7">
    <source>
        <dbReference type="RuleBase" id="RU363032"/>
    </source>
</evidence>
<evidence type="ECO:0000313" key="9">
    <source>
        <dbReference type="EMBL" id="AJE48748.1"/>
    </source>
</evidence>
<evidence type="ECO:0000256" key="1">
    <source>
        <dbReference type="ARBA" id="ARBA00004651"/>
    </source>
</evidence>
<dbReference type="EMBL" id="CP004393">
    <property type="protein sequence ID" value="AJE48748.1"/>
    <property type="molecule type" value="Genomic_DNA"/>
</dbReference>
<accession>A0A0B5DZ97</accession>
<keyword evidence="10" id="KW-1185">Reference proteome</keyword>